<keyword evidence="7" id="KW-0695">RNA-directed DNA polymerase</keyword>
<dbReference type="InterPro" id="IPR050951">
    <property type="entry name" value="Retrovirus_Pol_polyprotein"/>
</dbReference>
<sequence length="806" mass="93153">MPIDRQKGVFTTWKLSLKMCQHGEKEGEDEMTFPKIDNQEPSSFHKSNGAIERLNRTVIESLRRCTAGNNWDTTLPMIALAIRTTVHSSTGFTPAKLVFGHELRLPQPFQEEELNPVCEDSITEMAAFYVRELVEEVERAREVVRQTYLKEQQEARAEFEARELRTLEIGDLALVKRMHETKGRHKFEPRYRGPYEVLRRTGDTVYLLKDLETGHLDKIHMDRMKAYHAPALIHYSMKLPLTLTCDASAYGISGVLCHIVEGEEKPITFVSRTLSSAEVKYSQTEKEALAIVFATSKLRQYLSGRKFVLKSDHKALTTVFGNKRLLPPLIANRLHRWALELSNFDFDIRYTNKDTMLCADAFSRLPLEEINSREDNIDLVTHDISFLNVTPLDHLIIEEETNKDPVLNKLKEYLLEDPQLAKKDETMKPFLSKLENFSVLQGCIFVDSRAVIPRTCQNQMLKLLHQSHIGINRMKSLARSSVWWPKMDSQIEEFVKKCSPCMHHQTAPPAENTPWPRTNQPWQRVHVDHFYFRGDCYLLVVDANSNWIEVFPVRGTTSQENIKLLRECFARYGLPQCLVSDNGPPFNSLEFKEFLRKNNVYHLTSPAYNPSSNGIAEVSVRIIKKSLEKSLEESPNSNMDCILQNVLFNYRNTPTSLDKPPVERLLSYVPRTFVNCLNSEFIQKTFGRNECGRRHFQVGDKVLFTRVIQNRRKWFKAQVIRRLGYNVYLVKNLKGTFKVHVNQMRTGSDTKYAEDSDWTLDNAGAGPHRLEQDPQISTSPPPRRSTRPRCPPCRFSPTMNNIRKEE</sequence>
<gene>
    <name evidence="10" type="ORF">LAZ67_19002592</name>
</gene>
<protein>
    <recommendedName>
        <fullName evidence="1">RNA-directed DNA polymerase</fullName>
        <ecNumber evidence="1">2.7.7.49</ecNumber>
    </recommendedName>
</protein>
<keyword evidence="11" id="KW-1185">Reference proteome</keyword>
<organism evidence="10 11">
    <name type="scientific">Cordylochernes scorpioides</name>
    <dbReference type="NCBI Taxonomy" id="51811"/>
    <lineage>
        <taxon>Eukaryota</taxon>
        <taxon>Metazoa</taxon>
        <taxon>Ecdysozoa</taxon>
        <taxon>Arthropoda</taxon>
        <taxon>Chelicerata</taxon>
        <taxon>Arachnida</taxon>
        <taxon>Pseudoscorpiones</taxon>
        <taxon>Cheliferoidea</taxon>
        <taxon>Chernetidae</taxon>
        <taxon>Cordylochernes</taxon>
    </lineage>
</organism>
<dbReference type="InterPro" id="IPR012337">
    <property type="entry name" value="RNaseH-like_sf"/>
</dbReference>
<evidence type="ECO:0000256" key="4">
    <source>
        <dbReference type="ARBA" id="ARBA00022722"/>
    </source>
</evidence>
<evidence type="ECO:0000259" key="9">
    <source>
        <dbReference type="PROSITE" id="PS50994"/>
    </source>
</evidence>
<dbReference type="InterPro" id="IPR036397">
    <property type="entry name" value="RNaseH_sf"/>
</dbReference>
<evidence type="ECO:0000313" key="11">
    <source>
        <dbReference type="Proteomes" id="UP001235939"/>
    </source>
</evidence>
<dbReference type="EC" id="2.7.7.49" evidence="1"/>
<evidence type="ECO:0000256" key="7">
    <source>
        <dbReference type="ARBA" id="ARBA00022918"/>
    </source>
</evidence>
<dbReference type="InterPro" id="IPR041588">
    <property type="entry name" value="Integrase_H2C2"/>
</dbReference>
<evidence type="ECO:0000256" key="3">
    <source>
        <dbReference type="ARBA" id="ARBA00022695"/>
    </source>
</evidence>
<dbReference type="PANTHER" id="PTHR37984:SF5">
    <property type="entry name" value="PROTEIN NYNRIN-LIKE"/>
    <property type="match status" value="1"/>
</dbReference>
<dbReference type="InterPro" id="IPR043502">
    <property type="entry name" value="DNA/RNA_pol_sf"/>
</dbReference>
<dbReference type="Pfam" id="PF17917">
    <property type="entry name" value="RT_RNaseH"/>
    <property type="match status" value="1"/>
</dbReference>
<dbReference type="PANTHER" id="PTHR37984">
    <property type="entry name" value="PROTEIN CBG26694"/>
    <property type="match status" value="1"/>
</dbReference>
<proteinExistence type="predicted"/>
<keyword evidence="2" id="KW-0808">Transferase</keyword>
<dbReference type="Gene3D" id="3.10.20.370">
    <property type="match status" value="1"/>
</dbReference>
<feature type="region of interest" description="Disordered" evidence="8">
    <location>
        <begin position="763"/>
        <end position="806"/>
    </location>
</feature>
<dbReference type="Gene3D" id="1.10.340.70">
    <property type="match status" value="1"/>
</dbReference>
<evidence type="ECO:0000256" key="6">
    <source>
        <dbReference type="ARBA" id="ARBA00022801"/>
    </source>
</evidence>
<reference evidence="10 11" key="1">
    <citation type="submission" date="2022-01" db="EMBL/GenBank/DDBJ databases">
        <title>A chromosomal length assembly of Cordylochernes scorpioides.</title>
        <authorList>
            <person name="Zeh D."/>
            <person name="Zeh J."/>
        </authorList>
    </citation>
    <scope>NUCLEOTIDE SEQUENCE [LARGE SCALE GENOMIC DNA]</scope>
    <source>
        <strain evidence="10">IN4F17</strain>
        <tissue evidence="10">Whole Body</tissue>
    </source>
</reference>
<evidence type="ECO:0000256" key="2">
    <source>
        <dbReference type="ARBA" id="ARBA00022679"/>
    </source>
</evidence>
<keyword evidence="3" id="KW-0548">Nucleotidyltransferase</keyword>
<keyword evidence="4" id="KW-0540">Nuclease</keyword>
<dbReference type="InterPro" id="IPR041373">
    <property type="entry name" value="RT_RNaseH"/>
</dbReference>
<dbReference type="PROSITE" id="PS50994">
    <property type="entry name" value="INTEGRASE"/>
    <property type="match status" value="1"/>
</dbReference>
<keyword evidence="5" id="KW-0255">Endonuclease</keyword>
<dbReference type="CDD" id="cd09274">
    <property type="entry name" value="RNase_HI_RT_Ty3"/>
    <property type="match status" value="1"/>
</dbReference>
<feature type="domain" description="Integrase catalytic" evidence="9">
    <location>
        <begin position="510"/>
        <end position="669"/>
    </location>
</feature>
<dbReference type="InterPro" id="IPR001584">
    <property type="entry name" value="Integrase_cat-core"/>
</dbReference>
<dbReference type="Pfam" id="PF17921">
    <property type="entry name" value="Integrase_H2C2"/>
    <property type="match status" value="1"/>
</dbReference>
<evidence type="ECO:0000256" key="8">
    <source>
        <dbReference type="SAM" id="MobiDB-lite"/>
    </source>
</evidence>
<keyword evidence="6" id="KW-0378">Hydrolase</keyword>
<dbReference type="Gene3D" id="3.30.420.10">
    <property type="entry name" value="Ribonuclease H-like superfamily/Ribonuclease H"/>
    <property type="match status" value="2"/>
</dbReference>
<evidence type="ECO:0000256" key="1">
    <source>
        <dbReference type="ARBA" id="ARBA00012493"/>
    </source>
</evidence>
<evidence type="ECO:0000313" key="10">
    <source>
        <dbReference type="EMBL" id="UYV81036.1"/>
    </source>
</evidence>
<dbReference type="Proteomes" id="UP001235939">
    <property type="component" value="Chromosome 19"/>
</dbReference>
<dbReference type="Pfam" id="PF00665">
    <property type="entry name" value="rve"/>
    <property type="match status" value="1"/>
</dbReference>
<evidence type="ECO:0000256" key="5">
    <source>
        <dbReference type="ARBA" id="ARBA00022759"/>
    </source>
</evidence>
<name>A0ABY6LIR5_9ARAC</name>
<accession>A0ABY6LIR5</accession>
<dbReference type="EMBL" id="CP092881">
    <property type="protein sequence ID" value="UYV81036.1"/>
    <property type="molecule type" value="Genomic_DNA"/>
</dbReference>
<dbReference type="SUPFAM" id="SSF56672">
    <property type="entry name" value="DNA/RNA polymerases"/>
    <property type="match status" value="1"/>
</dbReference>
<dbReference type="SUPFAM" id="SSF53098">
    <property type="entry name" value="Ribonuclease H-like"/>
    <property type="match status" value="2"/>
</dbReference>